<keyword evidence="3" id="KW-0201">Cytochrome c-type biogenesis</keyword>
<evidence type="ECO:0000313" key="8">
    <source>
        <dbReference type="EMBL" id="BDG04488.1"/>
    </source>
</evidence>
<dbReference type="PANTHER" id="PTHR31566">
    <property type="entry name" value="CYTOCHROME C BIOGENESIS PROTEIN CCS1, CHLOROPLASTIC"/>
    <property type="match status" value="1"/>
</dbReference>
<sequence length="472" mass="50589">MLGGAVTEVIVNSNVSSPRTASEAPAARSVAAHEVKVTAVLVTGAVLVGLLLQVFVPPGPLTLVAASVLAGAVVLVLSFVVPGRIRETISGFRFTSTLLVVLAVMAIGGTLILQGKPAEEYAARYGGFGTAIVALRLDDIFHGLPFALVMALFGAAVISSATLRWPVKARNAGFFVCHVGLITSLVGAGASTLLARRGMVWLPERGESANAVVIEKGRDAGKPAPLGFDIRLDQFDLDRYGSEYRIGFYSAEPDVDQQGRAVMATRLKTSFDACSDGLKCEKPDTARHVLPGGDTFRVKAWYPDYARVARPEGITHGTLSNQWRNPAALVEWTAGGRTREELVFASRPQWLVVQPEQSALMFEKRQEEAKAFTSHVTVTQGGEMRSGIVTVNAPLTVFGWTFYQNSYQPPEKAGRYYTGLEAVHDPGVPWVFTGFFLICVGVAYMFYVEPRLKGRKSAPTAAPSDAAAARAA</sequence>
<evidence type="ECO:0000256" key="4">
    <source>
        <dbReference type="ARBA" id="ARBA00022989"/>
    </source>
</evidence>
<gene>
    <name evidence="8" type="ORF">AMOR_34840</name>
</gene>
<evidence type="ECO:0000256" key="2">
    <source>
        <dbReference type="ARBA" id="ARBA00022692"/>
    </source>
</evidence>
<evidence type="ECO:0000256" key="5">
    <source>
        <dbReference type="ARBA" id="ARBA00023136"/>
    </source>
</evidence>
<reference evidence="9" key="1">
    <citation type="journal article" date="2022" name="Int. J. Syst. Evol. Microbiol.">
        <title>Anaeromyxobacter oryzae sp. nov., Anaeromyxobacter diazotrophicus sp. nov. and Anaeromyxobacter paludicola sp. nov., isolated from paddy soils.</title>
        <authorList>
            <person name="Itoh H."/>
            <person name="Xu Z."/>
            <person name="Mise K."/>
            <person name="Masuda Y."/>
            <person name="Ushijima N."/>
            <person name="Hayakawa C."/>
            <person name="Shiratori Y."/>
            <person name="Senoo K."/>
        </authorList>
    </citation>
    <scope>NUCLEOTIDE SEQUENCE [LARGE SCALE GENOMIC DNA]</scope>
    <source>
        <strain evidence="9">Red232</strain>
    </source>
</reference>
<feature type="domain" description="ResB-like" evidence="7">
    <location>
        <begin position="93"/>
        <end position="166"/>
    </location>
</feature>
<feature type="domain" description="ResB-like" evidence="7">
    <location>
        <begin position="415"/>
        <end position="451"/>
    </location>
</feature>
<keyword evidence="2 6" id="KW-0812">Transmembrane</keyword>
<dbReference type="EMBL" id="AP025591">
    <property type="protein sequence ID" value="BDG04488.1"/>
    <property type="molecule type" value="Genomic_DNA"/>
</dbReference>
<feature type="transmembrane region" description="Helical" evidence="6">
    <location>
        <begin position="62"/>
        <end position="82"/>
    </location>
</feature>
<evidence type="ECO:0000256" key="6">
    <source>
        <dbReference type="SAM" id="Phobius"/>
    </source>
</evidence>
<evidence type="ECO:0000256" key="1">
    <source>
        <dbReference type="ARBA" id="ARBA00004141"/>
    </source>
</evidence>
<protein>
    <recommendedName>
        <fullName evidence="7">ResB-like domain-containing protein</fullName>
    </recommendedName>
</protein>
<keyword evidence="9" id="KW-1185">Reference proteome</keyword>
<comment type="subcellular location">
    <subcellularLocation>
        <location evidence="1">Membrane</location>
        <topology evidence="1">Multi-pass membrane protein</topology>
    </subcellularLocation>
</comment>
<feature type="domain" description="ResB-like" evidence="7">
    <location>
        <begin position="362"/>
        <end position="408"/>
    </location>
</feature>
<feature type="transmembrane region" description="Helical" evidence="6">
    <location>
        <begin position="37"/>
        <end position="56"/>
    </location>
</feature>
<feature type="transmembrane region" description="Helical" evidence="6">
    <location>
        <begin position="172"/>
        <end position="195"/>
    </location>
</feature>
<keyword evidence="5 6" id="KW-0472">Membrane</keyword>
<feature type="domain" description="ResB-like" evidence="7">
    <location>
        <begin position="169"/>
        <end position="242"/>
    </location>
</feature>
<keyword evidence="4 6" id="KW-1133">Transmembrane helix</keyword>
<dbReference type="InterPro" id="IPR023494">
    <property type="entry name" value="Cyt_c_bgen_Ccs1/CcsB/ResB"/>
</dbReference>
<evidence type="ECO:0000313" key="9">
    <source>
        <dbReference type="Proteomes" id="UP001162891"/>
    </source>
</evidence>
<feature type="transmembrane region" description="Helical" evidence="6">
    <location>
        <begin position="144"/>
        <end position="166"/>
    </location>
</feature>
<dbReference type="Pfam" id="PF05140">
    <property type="entry name" value="ResB"/>
    <property type="match status" value="4"/>
</dbReference>
<evidence type="ECO:0000259" key="7">
    <source>
        <dbReference type="Pfam" id="PF05140"/>
    </source>
</evidence>
<feature type="transmembrane region" description="Helical" evidence="6">
    <location>
        <begin position="427"/>
        <end position="447"/>
    </location>
</feature>
<accession>A0ABM7WY88</accession>
<proteinExistence type="predicted"/>
<dbReference type="Proteomes" id="UP001162891">
    <property type="component" value="Chromosome"/>
</dbReference>
<dbReference type="InterPro" id="IPR007816">
    <property type="entry name" value="ResB-like_domain"/>
</dbReference>
<organism evidence="8 9">
    <name type="scientific">Anaeromyxobacter oryzae</name>
    <dbReference type="NCBI Taxonomy" id="2918170"/>
    <lineage>
        <taxon>Bacteria</taxon>
        <taxon>Pseudomonadati</taxon>
        <taxon>Myxococcota</taxon>
        <taxon>Myxococcia</taxon>
        <taxon>Myxococcales</taxon>
        <taxon>Cystobacterineae</taxon>
        <taxon>Anaeromyxobacteraceae</taxon>
        <taxon>Anaeromyxobacter</taxon>
    </lineage>
</organism>
<name>A0ABM7WY88_9BACT</name>
<feature type="transmembrane region" description="Helical" evidence="6">
    <location>
        <begin position="94"/>
        <end position="115"/>
    </location>
</feature>
<evidence type="ECO:0000256" key="3">
    <source>
        <dbReference type="ARBA" id="ARBA00022748"/>
    </source>
</evidence>